<sequence length="658" mass="73048">MEALTDVGDAPALGMHCAICFLDCGSKLVAQVSGYLVCGQCVSKLFERAVSNECNYPPTWEGEKLDIDAFRPFLTPKLLQEFKEKEREYTCPVPARVYCEGLRQNPSHPMHAERCNAFLGKRTAPLSALAPSTIDCKTCCTVSCLSCKRVIESHFHKCDPTNDERQDYAAFDGLERGKDYQICPAKHCLRKLQLVDGCNHLVCVCGTQLCFVCGEPAKDGSPHWTMRHGVRTCPRYNRLGDGNAQWDPNNQETVRAAQRLAAQRAGYVNEEAFGHNFARRNAIYGTPREGHAPEFQHLNATLERLDYMRQEILLSGDHNISVERLREIEAQEVIVMQASQAAMQRQQQATRSVVEFAGPNGGIPNPLRAHPVQPAATDFMPHEDGTLLMPEPLRSHPVHPQSHGFPLQSDQSTLVTITGLPNGHPHYGSSAGRGRQGHGMLSRPSPFGRPTYNTNPASSNERAYGQRYRGVRSIQMSRPDRPAASDGSARDQHSHSRYPSEFYQTSRPQVRFPSAEHRVRPSTHDLHLHETQPTPANNRQHVGEAPSTISSARYATLSHVGNAANETLESQSPRFNNHNNGLTYPTTDAAYAHTFALPQPLALTMSSREQQAMAGARMLTQNLEALSTQGPSRSALHQAEWTGNRMDFAEENVDDEGF</sequence>
<gene>
    <name evidence="7" type="ORF">BAUCODRAFT_548203</name>
</gene>
<dbReference type="Pfam" id="PF01485">
    <property type="entry name" value="IBR"/>
    <property type="match status" value="1"/>
</dbReference>
<evidence type="ECO:0000259" key="6">
    <source>
        <dbReference type="Pfam" id="PF01485"/>
    </source>
</evidence>
<dbReference type="HOGENOM" id="CLU_416756_0_0_1"/>
<feature type="region of interest" description="Disordered" evidence="5">
    <location>
        <begin position="421"/>
        <end position="545"/>
    </location>
</feature>
<proteinExistence type="predicted"/>
<dbReference type="OrthoDB" id="9977870at2759"/>
<dbReference type="EMBL" id="KB445558">
    <property type="protein sequence ID" value="EMC94429.1"/>
    <property type="molecule type" value="Genomic_DNA"/>
</dbReference>
<feature type="domain" description="IBR" evidence="6">
    <location>
        <begin position="173"/>
        <end position="220"/>
    </location>
</feature>
<evidence type="ECO:0000256" key="1">
    <source>
        <dbReference type="ARBA" id="ARBA00022723"/>
    </source>
</evidence>
<dbReference type="SUPFAM" id="SSF57850">
    <property type="entry name" value="RING/U-box"/>
    <property type="match status" value="1"/>
</dbReference>
<protein>
    <recommendedName>
        <fullName evidence="6">IBR domain-containing protein</fullName>
    </recommendedName>
</protein>
<keyword evidence="3" id="KW-0833">Ubl conjugation pathway</keyword>
<dbReference type="Proteomes" id="UP000011761">
    <property type="component" value="Unassembled WGS sequence"/>
</dbReference>
<evidence type="ECO:0000313" key="7">
    <source>
        <dbReference type="EMBL" id="EMC94429.1"/>
    </source>
</evidence>
<evidence type="ECO:0000256" key="2">
    <source>
        <dbReference type="ARBA" id="ARBA00022771"/>
    </source>
</evidence>
<name>M2N5W6_BAUPA</name>
<evidence type="ECO:0000313" key="8">
    <source>
        <dbReference type="Proteomes" id="UP000011761"/>
    </source>
</evidence>
<feature type="compositionally biased region" description="Polar residues" evidence="5">
    <location>
        <begin position="531"/>
        <end position="540"/>
    </location>
</feature>
<dbReference type="eggNOG" id="KOG1812">
    <property type="taxonomic scope" value="Eukaryota"/>
</dbReference>
<keyword evidence="8" id="KW-1185">Reference proteome</keyword>
<dbReference type="GeneID" id="19115384"/>
<evidence type="ECO:0000256" key="5">
    <source>
        <dbReference type="SAM" id="MobiDB-lite"/>
    </source>
</evidence>
<dbReference type="Gene3D" id="1.20.120.1750">
    <property type="match status" value="1"/>
</dbReference>
<keyword evidence="2" id="KW-0863">Zinc-finger</keyword>
<feature type="compositionally biased region" description="Basic and acidic residues" evidence="5">
    <location>
        <begin position="514"/>
        <end position="530"/>
    </location>
</feature>
<feature type="compositionally biased region" description="Polar residues" evidence="5">
    <location>
        <begin position="451"/>
        <end position="461"/>
    </location>
</feature>
<dbReference type="AlphaFoldDB" id="M2N5W6"/>
<accession>M2N5W6</accession>
<organism evidence="7 8">
    <name type="scientific">Baudoinia panamericana (strain UAMH 10762)</name>
    <name type="common">Angels' share fungus</name>
    <name type="synonym">Baudoinia compniacensis (strain UAMH 10762)</name>
    <dbReference type="NCBI Taxonomy" id="717646"/>
    <lineage>
        <taxon>Eukaryota</taxon>
        <taxon>Fungi</taxon>
        <taxon>Dikarya</taxon>
        <taxon>Ascomycota</taxon>
        <taxon>Pezizomycotina</taxon>
        <taxon>Dothideomycetes</taxon>
        <taxon>Dothideomycetidae</taxon>
        <taxon>Mycosphaerellales</taxon>
        <taxon>Teratosphaeriaceae</taxon>
        <taxon>Baudoinia</taxon>
    </lineage>
</organism>
<keyword evidence="4" id="KW-0862">Zinc</keyword>
<dbReference type="GO" id="GO:0008270">
    <property type="term" value="F:zinc ion binding"/>
    <property type="evidence" value="ECO:0007669"/>
    <property type="project" value="UniProtKB-KW"/>
</dbReference>
<evidence type="ECO:0000256" key="4">
    <source>
        <dbReference type="ARBA" id="ARBA00022833"/>
    </source>
</evidence>
<reference evidence="7 8" key="1">
    <citation type="journal article" date="2012" name="PLoS Pathog.">
        <title>Diverse lifestyles and strategies of plant pathogenesis encoded in the genomes of eighteen Dothideomycetes fungi.</title>
        <authorList>
            <person name="Ohm R.A."/>
            <person name="Feau N."/>
            <person name="Henrissat B."/>
            <person name="Schoch C.L."/>
            <person name="Horwitz B.A."/>
            <person name="Barry K.W."/>
            <person name="Condon B.J."/>
            <person name="Copeland A.C."/>
            <person name="Dhillon B."/>
            <person name="Glaser F."/>
            <person name="Hesse C.N."/>
            <person name="Kosti I."/>
            <person name="LaButti K."/>
            <person name="Lindquist E.A."/>
            <person name="Lucas S."/>
            <person name="Salamov A.A."/>
            <person name="Bradshaw R.E."/>
            <person name="Ciuffetti L."/>
            <person name="Hamelin R.C."/>
            <person name="Kema G.H.J."/>
            <person name="Lawrence C."/>
            <person name="Scott J.A."/>
            <person name="Spatafora J.W."/>
            <person name="Turgeon B.G."/>
            <person name="de Wit P.J.G.M."/>
            <person name="Zhong S."/>
            <person name="Goodwin S.B."/>
            <person name="Grigoriev I.V."/>
        </authorList>
    </citation>
    <scope>NUCLEOTIDE SEQUENCE [LARGE SCALE GENOMIC DNA]</scope>
    <source>
        <strain evidence="7 8">UAMH 10762</strain>
    </source>
</reference>
<dbReference type="KEGG" id="bcom:BAUCODRAFT_548203"/>
<dbReference type="InterPro" id="IPR002867">
    <property type="entry name" value="IBR_dom"/>
</dbReference>
<feature type="compositionally biased region" description="Basic and acidic residues" evidence="5">
    <location>
        <begin position="478"/>
        <end position="494"/>
    </location>
</feature>
<dbReference type="RefSeq" id="XP_007678305.1">
    <property type="nucleotide sequence ID" value="XM_007680115.1"/>
</dbReference>
<keyword evidence="1" id="KW-0479">Metal-binding</keyword>
<evidence type="ECO:0000256" key="3">
    <source>
        <dbReference type="ARBA" id="ARBA00022786"/>
    </source>
</evidence>